<organism evidence="7 8">
    <name type="scientific">Micromonospora rosaria</name>
    <dbReference type="NCBI Taxonomy" id="47874"/>
    <lineage>
        <taxon>Bacteria</taxon>
        <taxon>Bacillati</taxon>
        <taxon>Actinomycetota</taxon>
        <taxon>Actinomycetes</taxon>
        <taxon>Micromonosporales</taxon>
        <taxon>Micromonosporaceae</taxon>
        <taxon>Micromonospora</taxon>
    </lineage>
</organism>
<dbReference type="PANTHER" id="PTHR11712">
    <property type="entry name" value="POLYKETIDE SYNTHASE-RELATED"/>
    <property type="match status" value="1"/>
</dbReference>
<keyword evidence="8" id="KW-1185">Reference proteome</keyword>
<dbReference type="PANTHER" id="PTHR11712:SF322">
    <property type="entry name" value="POLYKETIDE BETA-KETOACYL SYNTHASE 2-RELATED"/>
    <property type="match status" value="1"/>
</dbReference>
<evidence type="ECO:0000256" key="1">
    <source>
        <dbReference type="ARBA" id="ARBA00008467"/>
    </source>
</evidence>
<evidence type="ECO:0000256" key="4">
    <source>
        <dbReference type="RuleBase" id="RU003694"/>
    </source>
</evidence>
<keyword evidence="3" id="KW-0012">Acyltransferase</keyword>
<keyword evidence="2 4" id="KW-0808">Transferase</keyword>
<reference evidence="7 8" key="1">
    <citation type="submission" date="2016-01" db="EMBL/GenBank/DDBJ databases">
        <title>Whole genome sequence and analysis of Micromonospora rosaria DSM 803, which can produce antibacterial substance rosamicin.</title>
        <authorList>
            <person name="Yang H."/>
            <person name="He X."/>
            <person name="Zhu D."/>
        </authorList>
    </citation>
    <scope>NUCLEOTIDE SEQUENCE [LARGE SCALE GENOMIC DNA]</scope>
    <source>
        <strain evidence="7 8">DSM 803</strain>
    </source>
</reference>
<protein>
    <submittedName>
        <fullName evidence="7">Beta-ketoacyl synthase</fullName>
    </submittedName>
</protein>
<proteinExistence type="inferred from homology"/>
<evidence type="ECO:0000256" key="5">
    <source>
        <dbReference type="SAM" id="MobiDB-lite"/>
    </source>
</evidence>
<dbReference type="InterPro" id="IPR000794">
    <property type="entry name" value="Beta-ketoacyl_synthase"/>
</dbReference>
<dbReference type="GO" id="GO:0006633">
    <property type="term" value="P:fatty acid biosynthetic process"/>
    <property type="evidence" value="ECO:0007669"/>
    <property type="project" value="TreeGrafter"/>
</dbReference>
<evidence type="ECO:0000256" key="2">
    <source>
        <dbReference type="ARBA" id="ARBA00022679"/>
    </source>
</evidence>
<gene>
    <name evidence="7" type="ORF">AWW66_28300</name>
</gene>
<dbReference type="InterPro" id="IPR020841">
    <property type="entry name" value="PKS_Beta-ketoAc_synthase_dom"/>
</dbReference>
<name>A0A136PJV2_9ACTN</name>
<comment type="caution">
    <text evidence="7">The sequence shown here is derived from an EMBL/GenBank/DDBJ whole genome shotgun (WGS) entry which is preliminary data.</text>
</comment>
<feature type="region of interest" description="Disordered" evidence="5">
    <location>
        <begin position="268"/>
        <end position="292"/>
    </location>
</feature>
<comment type="similarity">
    <text evidence="1 4">Belongs to the thiolase-like superfamily. Beta-ketoacyl-ACP synthases family.</text>
</comment>
<accession>A0A136PJV2</accession>
<dbReference type="SUPFAM" id="SSF53901">
    <property type="entry name" value="Thiolase-like"/>
    <property type="match status" value="2"/>
</dbReference>
<dbReference type="InterPro" id="IPR014031">
    <property type="entry name" value="Ketoacyl_synth_C"/>
</dbReference>
<dbReference type="Pfam" id="PF00109">
    <property type="entry name" value="ketoacyl-synt"/>
    <property type="match status" value="1"/>
</dbReference>
<dbReference type="GO" id="GO:0004315">
    <property type="term" value="F:3-oxoacyl-[acyl-carrier-protein] synthase activity"/>
    <property type="evidence" value="ECO:0007669"/>
    <property type="project" value="TreeGrafter"/>
</dbReference>
<dbReference type="InterPro" id="IPR014030">
    <property type="entry name" value="Ketoacyl_synth_N"/>
</dbReference>
<dbReference type="Proteomes" id="UP000070620">
    <property type="component" value="Unassembled WGS sequence"/>
</dbReference>
<evidence type="ECO:0000259" key="6">
    <source>
        <dbReference type="PROSITE" id="PS52004"/>
    </source>
</evidence>
<sequence>MSARAVVTGIGVVAPSGIGADAHWRTVLDRTRRTGPITLFDAEGYPTTVAGEVAGFTAGEYADTRQLVQTDRWTHLGFAATRLALADAGLPARAPDPYGYAVTLASSSGGNLFGQRELQRLWGGPSRTVGAYQSIAWFYAASVGQLSIHHQFKGPCGVLVAEAAGGLDSLAHAVRTVRRGTPVVIAGATECPLSPYALTCHLASGLLSGVADPAGAYRPFDAAASGYVPAEGGAVFVVEDRAHALDRGARIYGEITGWAATHDASHTTASTGVAAGPDTGPAEATPATADPAGPADPIWYARALRLALDRAGVTPDEVDVVLPDALGVPRYDRAEAAALRAVFADRPPPVTTQKPLTGRAHQGGSALDVATALLAFRHDTLPASAGPEDPADGCDLDFLREHRRPRSRVALVGARGFDGFNSALVLRGAPPPRQGER</sequence>
<feature type="domain" description="Ketosynthase family 3 (KS3)" evidence="6">
    <location>
        <begin position="2"/>
        <end position="428"/>
    </location>
</feature>
<dbReference type="Pfam" id="PF02801">
    <property type="entry name" value="Ketoacyl-synt_C"/>
    <property type="match status" value="1"/>
</dbReference>
<dbReference type="EMBL" id="LRQV01000164">
    <property type="protein sequence ID" value="KXK58705.1"/>
    <property type="molecule type" value="Genomic_DNA"/>
</dbReference>
<dbReference type="PROSITE" id="PS52004">
    <property type="entry name" value="KS3_2"/>
    <property type="match status" value="1"/>
</dbReference>
<dbReference type="SMART" id="SM00825">
    <property type="entry name" value="PKS_KS"/>
    <property type="match status" value="1"/>
</dbReference>
<dbReference type="RefSeq" id="WP_067372610.1">
    <property type="nucleotide sequence ID" value="NZ_JBIUBN010000002.1"/>
</dbReference>
<dbReference type="Gene3D" id="3.40.47.10">
    <property type="match status" value="2"/>
</dbReference>
<dbReference type="InterPro" id="IPR016039">
    <property type="entry name" value="Thiolase-like"/>
</dbReference>
<evidence type="ECO:0000313" key="7">
    <source>
        <dbReference type="EMBL" id="KXK58705.1"/>
    </source>
</evidence>
<evidence type="ECO:0000313" key="8">
    <source>
        <dbReference type="Proteomes" id="UP000070620"/>
    </source>
</evidence>
<dbReference type="OrthoDB" id="416758at2"/>
<dbReference type="AlphaFoldDB" id="A0A136PJV2"/>
<evidence type="ECO:0000256" key="3">
    <source>
        <dbReference type="ARBA" id="ARBA00023315"/>
    </source>
</evidence>